<proteinExistence type="predicted"/>
<accession>A0A1G2ENK1</accession>
<dbReference type="Gene3D" id="2.60.40.1260">
    <property type="entry name" value="Lamin Tail domain"/>
    <property type="match status" value="1"/>
</dbReference>
<reference evidence="3 4" key="1">
    <citation type="journal article" date="2016" name="Nat. Commun.">
        <title>Thousands of microbial genomes shed light on interconnected biogeochemical processes in an aquifer system.</title>
        <authorList>
            <person name="Anantharaman K."/>
            <person name="Brown C.T."/>
            <person name="Hug L.A."/>
            <person name="Sharon I."/>
            <person name="Castelle C.J."/>
            <person name="Probst A.J."/>
            <person name="Thomas B.C."/>
            <person name="Singh A."/>
            <person name="Wilkins M.J."/>
            <person name="Karaoz U."/>
            <person name="Brodie E.L."/>
            <person name="Williams K.H."/>
            <person name="Hubbard S.S."/>
            <person name="Banfield J.F."/>
        </authorList>
    </citation>
    <scope>NUCLEOTIDE SEQUENCE [LARGE SCALE GENOMIC DNA]</scope>
</reference>
<organism evidence="3 4">
    <name type="scientific">Candidatus Nealsonbacteria bacterium RIFOXYB1_FULL_40_15</name>
    <dbReference type="NCBI Taxonomy" id="1801677"/>
    <lineage>
        <taxon>Bacteria</taxon>
        <taxon>Candidatus Nealsoniibacteriota</taxon>
    </lineage>
</organism>
<dbReference type="InterPro" id="IPR001322">
    <property type="entry name" value="Lamin_tail_dom"/>
</dbReference>
<keyword evidence="1" id="KW-1133">Transmembrane helix</keyword>
<dbReference type="InterPro" id="IPR036415">
    <property type="entry name" value="Lamin_tail_dom_sf"/>
</dbReference>
<dbReference type="AlphaFoldDB" id="A0A1G2ENK1"/>
<dbReference type="Gene3D" id="1.10.150.320">
    <property type="entry name" value="Photosystem II 12 kDa extrinsic protein"/>
    <property type="match status" value="1"/>
</dbReference>
<dbReference type="InterPro" id="IPR010994">
    <property type="entry name" value="RuvA_2-like"/>
</dbReference>
<dbReference type="SUPFAM" id="SSF47781">
    <property type="entry name" value="RuvA domain 2-like"/>
    <property type="match status" value="1"/>
</dbReference>
<dbReference type="EMBL" id="MHMM01000007">
    <property type="protein sequence ID" value="OGZ27337.1"/>
    <property type="molecule type" value="Genomic_DNA"/>
</dbReference>
<dbReference type="Proteomes" id="UP000177740">
    <property type="component" value="Unassembled WGS sequence"/>
</dbReference>
<evidence type="ECO:0000256" key="1">
    <source>
        <dbReference type="SAM" id="Phobius"/>
    </source>
</evidence>
<dbReference type="GO" id="GO:0015628">
    <property type="term" value="P:protein secretion by the type II secretion system"/>
    <property type="evidence" value="ECO:0007669"/>
    <property type="project" value="TreeGrafter"/>
</dbReference>
<sequence length="273" mass="29682">MRILGIVFLVSFPLCAFSLGLIDINNATLEELDELAGIGPALAERIIQNRPFSSVEDLIKVKGIGEKSLLKIKEQGLAFANAENNSQEAPIQNEIIEPHASYPDKIFFVEVMPSPEGKDAEGEYIVIKNGGDSLADLSGWQIRDKEGSSKVFALNKSISALKTLTLFRKETGITLNNSGDGLELLDPNGNIVDSVEFGKSAKGVPYIKTASGWEWKEIKKKEEYQEKASPFPLSQKAEIIDISSGKSKPPAILAGFIVAIVSGGIFLYLKNKL</sequence>
<evidence type="ECO:0000313" key="3">
    <source>
        <dbReference type="EMBL" id="OGZ27337.1"/>
    </source>
</evidence>
<dbReference type="GO" id="GO:0003677">
    <property type="term" value="F:DNA binding"/>
    <property type="evidence" value="ECO:0007669"/>
    <property type="project" value="InterPro"/>
</dbReference>
<protein>
    <recommendedName>
        <fullName evidence="2">LTD domain-containing protein</fullName>
    </recommendedName>
</protein>
<dbReference type="SMART" id="SM00278">
    <property type="entry name" value="HhH1"/>
    <property type="match status" value="2"/>
</dbReference>
<dbReference type="Pfam" id="PF12836">
    <property type="entry name" value="HHH_3"/>
    <property type="match status" value="1"/>
</dbReference>
<dbReference type="STRING" id="1801677.A2365_00170"/>
<feature type="domain" description="LTD" evidence="2">
    <location>
        <begin position="94"/>
        <end position="199"/>
    </location>
</feature>
<dbReference type="PROSITE" id="PS51841">
    <property type="entry name" value="LTD"/>
    <property type="match status" value="1"/>
</dbReference>
<dbReference type="PANTHER" id="PTHR21180">
    <property type="entry name" value="ENDONUCLEASE/EXONUCLEASE/PHOSPHATASE FAMILY DOMAIN-CONTAINING PROTEIN 1"/>
    <property type="match status" value="1"/>
</dbReference>
<feature type="transmembrane region" description="Helical" evidence="1">
    <location>
        <begin position="251"/>
        <end position="269"/>
    </location>
</feature>
<dbReference type="SUPFAM" id="SSF74853">
    <property type="entry name" value="Lamin A/C globular tail domain"/>
    <property type="match status" value="1"/>
</dbReference>
<evidence type="ECO:0000259" key="2">
    <source>
        <dbReference type="PROSITE" id="PS51841"/>
    </source>
</evidence>
<dbReference type="GO" id="GO:0015627">
    <property type="term" value="C:type II protein secretion system complex"/>
    <property type="evidence" value="ECO:0007669"/>
    <property type="project" value="TreeGrafter"/>
</dbReference>
<evidence type="ECO:0000313" key="4">
    <source>
        <dbReference type="Proteomes" id="UP000177740"/>
    </source>
</evidence>
<keyword evidence="1" id="KW-0472">Membrane</keyword>
<dbReference type="InterPro" id="IPR003583">
    <property type="entry name" value="Hlx-hairpin-Hlx_DNA-bd_motif"/>
</dbReference>
<dbReference type="PANTHER" id="PTHR21180:SF32">
    <property type="entry name" value="ENDONUCLEASE_EXONUCLEASE_PHOSPHATASE FAMILY DOMAIN-CONTAINING PROTEIN 1"/>
    <property type="match status" value="1"/>
</dbReference>
<name>A0A1G2ENK1_9BACT</name>
<keyword evidence="1" id="KW-0812">Transmembrane</keyword>
<dbReference type="InterPro" id="IPR051675">
    <property type="entry name" value="Endo/Exo/Phosphatase_dom_1"/>
</dbReference>
<gene>
    <name evidence="3" type="ORF">A2365_00170</name>
</gene>
<dbReference type="GO" id="GO:0006281">
    <property type="term" value="P:DNA repair"/>
    <property type="evidence" value="ECO:0007669"/>
    <property type="project" value="InterPro"/>
</dbReference>
<dbReference type="Pfam" id="PF00932">
    <property type="entry name" value="LTD"/>
    <property type="match status" value="1"/>
</dbReference>
<comment type="caution">
    <text evidence="3">The sequence shown here is derived from an EMBL/GenBank/DDBJ whole genome shotgun (WGS) entry which is preliminary data.</text>
</comment>